<evidence type="ECO:0000256" key="1">
    <source>
        <dbReference type="SAM" id="MobiDB-lite"/>
    </source>
</evidence>
<reference evidence="2" key="1">
    <citation type="journal article" date="2015" name="Nature">
        <title>Complex archaea that bridge the gap between prokaryotes and eukaryotes.</title>
        <authorList>
            <person name="Spang A."/>
            <person name="Saw J.H."/>
            <person name="Jorgensen S.L."/>
            <person name="Zaremba-Niedzwiedzka K."/>
            <person name="Martijn J."/>
            <person name="Lind A.E."/>
            <person name="van Eijk R."/>
            <person name="Schleper C."/>
            <person name="Guy L."/>
            <person name="Ettema T.J."/>
        </authorList>
    </citation>
    <scope>NUCLEOTIDE SEQUENCE</scope>
</reference>
<protein>
    <submittedName>
        <fullName evidence="2">Uncharacterized protein</fullName>
    </submittedName>
</protein>
<gene>
    <name evidence="2" type="ORF">LCGC14_1413560</name>
</gene>
<dbReference type="AlphaFoldDB" id="A0A0F9KEK8"/>
<comment type="caution">
    <text evidence="2">The sequence shown here is derived from an EMBL/GenBank/DDBJ whole genome shotgun (WGS) entry which is preliminary data.</text>
</comment>
<evidence type="ECO:0000313" key="2">
    <source>
        <dbReference type="EMBL" id="KKM73131.1"/>
    </source>
</evidence>
<feature type="compositionally biased region" description="Basic and acidic residues" evidence="1">
    <location>
        <begin position="21"/>
        <end position="43"/>
    </location>
</feature>
<sequence length="43" mass="4920">MGLTKAEQAKMRSFSKRGHRIAREAKSLATDVSKELKRQMKKS</sequence>
<name>A0A0F9KEK8_9ZZZZ</name>
<proteinExistence type="predicted"/>
<organism evidence="2">
    <name type="scientific">marine sediment metagenome</name>
    <dbReference type="NCBI Taxonomy" id="412755"/>
    <lineage>
        <taxon>unclassified sequences</taxon>
        <taxon>metagenomes</taxon>
        <taxon>ecological metagenomes</taxon>
    </lineage>
</organism>
<dbReference type="EMBL" id="LAZR01009354">
    <property type="protein sequence ID" value="KKM73131.1"/>
    <property type="molecule type" value="Genomic_DNA"/>
</dbReference>
<feature type="region of interest" description="Disordered" evidence="1">
    <location>
        <begin position="1"/>
        <end position="43"/>
    </location>
</feature>
<accession>A0A0F9KEK8</accession>